<sequence length="381" mass="42772">MKPIKLAFVTQFPIDINRPLGGVEAVSVNLLRSLSAYAELDIQVVTLCPNITQVTQESWERVTVHRLPKPRGSELINAITKSKALVADYVRKLQPDLIHAHDTYGIMVNDLAIPKVFTVHGFIYGDTLFANGRFKWLRSKLWEYIEKRSWAKQPNIISISPYVRENVSSVTSANIYDIDNPISDKFFVLERNEKVGTIFTSAVICPRKNSLLLVKAVGLLVAAGYNVQLRIAGSVGDERYAQEQQRWILENNLEKHVHLLGRISTEDVMKELSSASIYALTSLEENSPMGIEEAMAVGVPVVTSNRCGMPYMVKHSETGYLVNPFDENNIADKFKKILGNSELQLAMSIKSKALALDLYHSDNVARRTYAVYRELQSNAKS</sequence>
<dbReference type="InterPro" id="IPR028098">
    <property type="entry name" value="Glyco_trans_4-like_N"/>
</dbReference>
<dbReference type="OrthoDB" id="9775208at2"/>
<dbReference type="Proteomes" id="UP000000639">
    <property type="component" value="Chromosome"/>
</dbReference>
<keyword evidence="4" id="KW-1185">Reference proteome</keyword>
<dbReference type="RefSeq" id="WP_011768874.1">
    <property type="nucleotide sequence ID" value="NC_008709.1"/>
</dbReference>
<proteinExistence type="predicted"/>
<keyword evidence="3" id="KW-0808">Transferase</keyword>
<organism evidence="3 4">
    <name type="scientific">Psychromonas ingrahamii (strain DSM 17664 / CCUG 51855 / 37)</name>
    <dbReference type="NCBI Taxonomy" id="357804"/>
    <lineage>
        <taxon>Bacteria</taxon>
        <taxon>Pseudomonadati</taxon>
        <taxon>Pseudomonadota</taxon>
        <taxon>Gammaproteobacteria</taxon>
        <taxon>Alteromonadales</taxon>
        <taxon>Psychromonadaceae</taxon>
        <taxon>Psychromonas</taxon>
    </lineage>
</organism>
<dbReference type="Pfam" id="PF00534">
    <property type="entry name" value="Glycos_transf_1"/>
    <property type="match status" value="1"/>
</dbReference>
<feature type="domain" description="Glycosyltransferase subfamily 4-like N-terminal" evidence="2">
    <location>
        <begin position="21"/>
        <end position="182"/>
    </location>
</feature>
<accession>A1SS50</accession>
<dbReference type="GO" id="GO:0016757">
    <property type="term" value="F:glycosyltransferase activity"/>
    <property type="evidence" value="ECO:0007669"/>
    <property type="project" value="InterPro"/>
</dbReference>
<dbReference type="STRING" id="357804.Ping_0457"/>
<name>A1SS50_PSYIN</name>
<dbReference type="Gene3D" id="3.40.50.2000">
    <property type="entry name" value="Glycogen Phosphorylase B"/>
    <property type="match status" value="2"/>
</dbReference>
<protein>
    <submittedName>
        <fullName evidence="3">Glycosyl transferase, group 1</fullName>
    </submittedName>
</protein>
<evidence type="ECO:0000313" key="4">
    <source>
        <dbReference type="Proteomes" id="UP000000639"/>
    </source>
</evidence>
<evidence type="ECO:0000259" key="2">
    <source>
        <dbReference type="Pfam" id="PF13439"/>
    </source>
</evidence>
<dbReference type="GO" id="GO:1901135">
    <property type="term" value="P:carbohydrate derivative metabolic process"/>
    <property type="evidence" value="ECO:0007669"/>
    <property type="project" value="UniProtKB-ARBA"/>
</dbReference>
<dbReference type="SUPFAM" id="SSF53756">
    <property type="entry name" value="UDP-Glycosyltransferase/glycogen phosphorylase"/>
    <property type="match status" value="1"/>
</dbReference>
<reference evidence="3 4" key="1">
    <citation type="submission" date="2007-01" db="EMBL/GenBank/DDBJ databases">
        <title>Complete sequence of Psychromonas ingrahamii 37.</title>
        <authorList>
            <consortium name="US DOE Joint Genome Institute"/>
            <person name="Copeland A."/>
            <person name="Lucas S."/>
            <person name="Lapidus A."/>
            <person name="Barry K."/>
            <person name="Detter J.C."/>
            <person name="Glavina del Rio T."/>
            <person name="Hammon N."/>
            <person name="Israni S."/>
            <person name="Dalin E."/>
            <person name="Tice H."/>
            <person name="Pitluck S."/>
            <person name="Thompson L.S."/>
            <person name="Brettin T."/>
            <person name="Bruce D."/>
            <person name="Han C."/>
            <person name="Tapia R."/>
            <person name="Schmutz J."/>
            <person name="Larimer F."/>
            <person name="Land M."/>
            <person name="Hauser L."/>
            <person name="Kyrpides N."/>
            <person name="Ivanova N."/>
            <person name="Staley J."/>
            <person name="Richardson P."/>
        </authorList>
    </citation>
    <scope>NUCLEOTIDE SEQUENCE [LARGE SCALE GENOMIC DNA]</scope>
    <source>
        <strain evidence="3 4">37</strain>
    </source>
</reference>
<dbReference type="KEGG" id="pin:Ping_0457"/>
<dbReference type="eggNOG" id="COG0438">
    <property type="taxonomic scope" value="Bacteria"/>
</dbReference>
<dbReference type="PANTHER" id="PTHR12526">
    <property type="entry name" value="GLYCOSYLTRANSFERASE"/>
    <property type="match status" value="1"/>
</dbReference>
<dbReference type="PANTHER" id="PTHR12526:SF637">
    <property type="entry name" value="GLYCOSYLTRANSFERASE EPSF-RELATED"/>
    <property type="match status" value="1"/>
</dbReference>
<dbReference type="CDD" id="cd03801">
    <property type="entry name" value="GT4_PimA-like"/>
    <property type="match status" value="1"/>
</dbReference>
<dbReference type="Pfam" id="PF13439">
    <property type="entry name" value="Glyco_transf_4"/>
    <property type="match status" value="1"/>
</dbReference>
<dbReference type="eggNOG" id="COG0297">
    <property type="taxonomic scope" value="Bacteria"/>
</dbReference>
<feature type="domain" description="Glycosyl transferase family 1" evidence="1">
    <location>
        <begin position="184"/>
        <end position="351"/>
    </location>
</feature>
<dbReference type="EMBL" id="CP000510">
    <property type="protein sequence ID" value="ABM02315.1"/>
    <property type="molecule type" value="Genomic_DNA"/>
</dbReference>
<evidence type="ECO:0000313" key="3">
    <source>
        <dbReference type="EMBL" id="ABM02315.1"/>
    </source>
</evidence>
<gene>
    <name evidence="3" type="ordered locus">Ping_0457</name>
</gene>
<dbReference type="HOGENOM" id="CLU_009583_2_5_6"/>
<dbReference type="CAZy" id="GT4">
    <property type="family name" value="Glycosyltransferase Family 4"/>
</dbReference>
<dbReference type="AlphaFoldDB" id="A1SS50"/>
<dbReference type="InterPro" id="IPR001296">
    <property type="entry name" value="Glyco_trans_1"/>
</dbReference>
<evidence type="ECO:0000259" key="1">
    <source>
        <dbReference type="Pfam" id="PF00534"/>
    </source>
</evidence>